<evidence type="ECO:0000313" key="2">
    <source>
        <dbReference type="EMBL" id="RAJ06726.1"/>
    </source>
</evidence>
<organism evidence="2 3">
    <name type="scientific">Chitinophaga skermanii</name>
    <dbReference type="NCBI Taxonomy" id="331697"/>
    <lineage>
        <taxon>Bacteria</taxon>
        <taxon>Pseudomonadati</taxon>
        <taxon>Bacteroidota</taxon>
        <taxon>Chitinophagia</taxon>
        <taxon>Chitinophagales</taxon>
        <taxon>Chitinophagaceae</taxon>
        <taxon>Chitinophaga</taxon>
    </lineage>
</organism>
<dbReference type="OrthoDB" id="1942479at2"/>
<dbReference type="SMART" id="SM00248">
    <property type="entry name" value="ANK"/>
    <property type="match status" value="4"/>
</dbReference>
<name>A0A327QQ32_9BACT</name>
<dbReference type="PROSITE" id="PS50088">
    <property type="entry name" value="ANK_REPEAT"/>
    <property type="match status" value="2"/>
</dbReference>
<dbReference type="Proteomes" id="UP000249547">
    <property type="component" value="Unassembled WGS sequence"/>
</dbReference>
<evidence type="ECO:0000256" key="1">
    <source>
        <dbReference type="PROSITE-ProRule" id="PRU00023"/>
    </source>
</evidence>
<dbReference type="PROSITE" id="PS51257">
    <property type="entry name" value="PROKAR_LIPOPROTEIN"/>
    <property type="match status" value="1"/>
</dbReference>
<gene>
    <name evidence="2" type="ORF">LX64_01853</name>
</gene>
<dbReference type="PANTHER" id="PTHR24149">
    <property type="entry name" value="ANKYRIN REPEAT DOMAIN-CONTAINING PROTEIN 12"/>
    <property type="match status" value="1"/>
</dbReference>
<dbReference type="InterPro" id="IPR002110">
    <property type="entry name" value="Ankyrin_rpt"/>
</dbReference>
<dbReference type="EMBL" id="QLLL01000003">
    <property type="protein sequence ID" value="RAJ06726.1"/>
    <property type="molecule type" value="Genomic_DNA"/>
</dbReference>
<dbReference type="PANTHER" id="PTHR24149:SF14">
    <property type="entry name" value="ANKYRIN REPEAT DOMAIN 12"/>
    <property type="match status" value="1"/>
</dbReference>
<dbReference type="Pfam" id="PF12796">
    <property type="entry name" value="Ank_2"/>
    <property type="match status" value="1"/>
</dbReference>
<dbReference type="Gene3D" id="1.25.40.20">
    <property type="entry name" value="Ankyrin repeat-containing domain"/>
    <property type="match status" value="1"/>
</dbReference>
<feature type="repeat" description="ANK" evidence="1">
    <location>
        <begin position="115"/>
        <end position="149"/>
    </location>
</feature>
<proteinExistence type="predicted"/>
<evidence type="ECO:0000313" key="3">
    <source>
        <dbReference type="Proteomes" id="UP000249547"/>
    </source>
</evidence>
<keyword evidence="3" id="KW-1185">Reference proteome</keyword>
<sequence length="299" mass="34451">MMKNNFEIFLLVIVTFFISCNNNIERDKVVNKKTLLYGDYRIFQNTPAWELAKAVEDGNIYEIKQIVSKDTSLLNFQEAKFGATLLMMTVINQQWKSFNELLNLGADVNLHDTYDGSSALIKACYRKNYDIKFAKQLIKAGANVNDVEVGERREGNKTRMTPLIIASKSGNVEIVKLLLANGANVNFMNEYHRTALTESVILKRYDVVLLLLENGADYKIPMFYRPTEDPGKDQPIFIVDYLREDLVELGSREFKKKMAIVDFLKSKGVDYRNSPIPSFILNEIKKMYPKSWEKYSVVY</sequence>
<dbReference type="SUPFAM" id="SSF48403">
    <property type="entry name" value="Ankyrin repeat"/>
    <property type="match status" value="1"/>
</dbReference>
<dbReference type="AlphaFoldDB" id="A0A327QQ32"/>
<comment type="caution">
    <text evidence="2">The sequence shown here is derived from an EMBL/GenBank/DDBJ whole genome shotgun (WGS) entry which is preliminary data.</text>
</comment>
<keyword evidence="1" id="KW-0040">ANK repeat</keyword>
<protein>
    <submittedName>
        <fullName evidence="2">Ankyrin repeat protein</fullName>
    </submittedName>
</protein>
<dbReference type="InterPro" id="IPR036770">
    <property type="entry name" value="Ankyrin_rpt-contain_sf"/>
</dbReference>
<reference evidence="2 3" key="1">
    <citation type="submission" date="2018-06" db="EMBL/GenBank/DDBJ databases">
        <title>Genomic Encyclopedia of Archaeal and Bacterial Type Strains, Phase II (KMG-II): from individual species to whole genera.</title>
        <authorList>
            <person name="Goeker M."/>
        </authorList>
    </citation>
    <scope>NUCLEOTIDE SEQUENCE [LARGE SCALE GENOMIC DNA]</scope>
    <source>
        <strain evidence="2 3">DSM 23857</strain>
    </source>
</reference>
<dbReference type="RefSeq" id="WP_111597321.1">
    <property type="nucleotide sequence ID" value="NZ_QLLL01000003.1"/>
</dbReference>
<accession>A0A327QQ32</accession>
<dbReference type="InterPro" id="IPR053210">
    <property type="entry name" value="ANKRD12"/>
</dbReference>
<dbReference type="PROSITE" id="PS50297">
    <property type="entry name" value="ANK_REP_REGION"/>
    <property type="match status" value="1"/>
</dbReference>
<feature type="repeat" description="ANK" evidence="1">
    <location>
        <begin position="158"/>
        <end position="190"/>
    </location>
</feature>